<reference evidence="2 3" key="1">
    <citation type="submission" date="2018-05" db="EMBL/GenBank/DDBJ databases">
        <title>The draft genome of strain NS-104.</title>
        <authorList>
            <person name="Hang P."/>
            <person name="Jiang J."/>
        </authorList>
    </citation>
    <scope>NUCLEOTIDE SEQUENCE [LARGE SCALE GENOMIC DNA]</scope>
    <source>
        <strain evidence="2 3">NS-104</strain>
    </source>
</reference>
<accession>A0A2U2DK71</accession>
<dbReference type="AlphaFoldDB" id="A0A2U2DK71"/>
<name>A0A2U2DK71_9HYPH</name>
<feature type="region of interest" description="Disordered" evidence="1">
    <location>
        <begin position="72"/>
        <end position="91"/>
    </location>
</feature>
<sequence length="127" mass="14010">MERLISAMKKPGFSWPTCPEGGAGKPGYERYRECPAGWTPSRAPDTGDHYGSNELSQCSRTVNRCQGSGSVFEQGLEGERNGGWGTGDDGCVRRETMARPLREKPYFFDIGPTSGGEATRYFFSLDR</sequence>
<evidence type="ECO:0000313" key="3">
    <source>
        <dbReference type="Proteomes" id="UP000245252"/>
    </source>
</evidence>
<gene>
    <name evidence="2" type="ORF">DEM27_24485</name>
</gene>
<protein>
    <submittedName>
        <fullName evidence="2">Uncharacterized protein</fullName>
    </submittedName>
</protein>
<comment type="caution">
    <text evidence="2">The sequence shown here is derived from an EMBL/GenBank/DDBJ whole genome shotgun (WGS) entry which is preliminary data.</text>
</comment>
<dbReference type="EMBL" id="QFBC01000014">
    <property type="protein sequence ID" value="PWE53698.1"/>
    <property type="molecule type" value="Genomic_DNA"/>
</dbReference>
<proteinExistence type="predicted"/>
<organism evidence="2 3">
    <name type="scientific">Metarhizobium album</name>
    <dbReference type="NCBI Taxonomy" id="2182425"/>
    <lineage>
        <taxon>Bacteria</taxon>
        <taxon>Pseudomonadati</taxon>
        <taxon>Pseudomonadota</taxon>
        <taxon>Alphaproteobacteria</taxon>
        <taxon>Hyphomicrobiales</taxon>
        <taxon>Rhizobiaceae</taxon>
        <taxon>Metarhizobium</taxon>
    </lineage>
</organism>
<keyword evidence="3" id="KW-1185">Reference proteome</keyword>
<evidence type="ECO:0000256" key="1">
    <source>
        <dbReference type="SAM" id="MobiDB-lite"/>
    </source>
</evidence>
<evidence type="ECO:0000313" key="2">
    <source>
        <dbReference type="EMBL" id="PWE53698.1"/>
    </source>
</evidence>
<dbReference type="Proteomes" id="UP000245252">
    <property type="component" value="Unassembled WGS sequence"/>
</dbReference>